<organism evidence="7 8">
    <name type="scientific">Malus domestica</name>
    <name type="common">Apple</name>
    <name type="synonym">Pyrus malus</name>
    <dbReference type="NCBI Taxonomy" id="3750"/>
    <lineage>
        <taxon>Eukaryota</taxon>
        <taxon>Viridiplantae</taxon>
        <taxon>Streptophyta</taxon>
        <taxon>Embryophyta</taxon>
        <taxon>Tracheophyta</taxon>
        <taxon>Spermatophyta</taxon>
        <taxon>Magnoliopsida</taxon>
        <taxon>eudicotyledons</taxon>
        <taxon>Gunneridae</taxon>
        <taxon>Pentapetalae</taxon>
        <taxon>rosids</taxon>
        <taxon>fabids</taxon>
        <taxon>Rosales</taxon>
        <taxon>Rosaceae</taxon>
        <taxon>Amygdaloideae</taxon>
        <taxon>Maleae</taxon>
        <taxon>Malus</taxon>
    </lineage>
</organism>
<dbReference type="SUPFAM" id="SSF49503">
    <property type="entry name" value="Cupredoxins"/>
    <property type="match status" value="6"/>
</dbReference>
<evidence type="ECO:0000256" key="1">
    <source>
        <dbReference type="ARBA" id="ARBA00010609"/>
    </source>
</evidence>
<feature type="signal peptide" evidence="3">
    <location>
        <begin position="1"/>
        <end position="27"/>
    </location>
</feature>
<gene>
    <name evidence="7" type="ORF">DVH24_023875</name>
</gene>
<evidence type="ECO:0000313" key="7">
    <source>
        <dbReference type="EMBL" id="RXH94191.1"/>
    </source>
</evidence>
<name>A0A498JLJ3_MALDO</name>
<evidence type="ECO:0000256" key="2">
    <source>
        <dbReference type="ARBA" id="ARBA00023180"/>
    </source>
</evidence>
<dbReference type="GO" id="GO:0005886">
    <property type="term" value="C:plasma membrane"/>
    <property type="evidence" value="ECO:0007669"/>
    <property type="project" value="TreeGrafter"/>
</dbReference>
<evidence type="ECO:0000313" key="8">
    <source>
        <dbReference type="Proteomes" id="UP000290289"/>
    </source>
</evidence>
<dbReference type="InterPro" id="IPR011706">
    <property type="entry name" value="Cu-oxidase_C"/>
</dbReference>
<dbReference type="Pfam" id="PF07731">
    <property type="entry name" value="Cu-oxidase_2"/>
    <property type="match status" value="2"/>
</dbReference>
<dbReference type="AlphaFoldDB" id="A0A498JLJ3"/>
<sequence>MACTGFNRRSFAWAVLIAVVLVARANAIDIFLEWHLTLDTTLKPVTRDQPVIVINGLFPGPLINATTNDFVHVNIFNDMDEPLLFTWNGIQQRLNSWQDGVSGTNCPIQPGTNWTYVFQTKDQIGSFFYFPSINFHKAAGGFGPIRVINRNVIAVPFPRPEAEFDLLIGDWFYDSYQSTRALMGTPLVAYHAIPDIILMNGKGPVGNPMSKSYESFNVTQGMTYRLRISNVGNALSFNFRIQNHQMVLVETEGSYTDQIALDSLDVHVGQSYSVLVTANQNAADYYMVASPKLVNTSEFTSLVGIGVLHYSNSVSQVSGPLPDGPDPFDLDFSVDQAKSIRWNLTAGAARPNPQGTFNVSNVTLSQTFILQSSVADLGDEPRYVVNNVSYRTPETPLKLADFYVNGTGVYQLDAFPTHYVNDDAAYGVSVVTGIHKGWIEIVFMNTLDAMDSWHLDGFGFYVVGFGNGDWSTDSRDTYNLYDPVVRSTVQVYPGGWTAVYAFLDNPGMWNLRSQLLKHWYLGQELYVRVYDADPNPAKESPPPENLLRCALLIFFALAVSAEDIFLDWHVTLDTSIKPASVDQPVIAINGQFPGPLINGTTNDMNGIQQRLNSWQDGVSGTNCPILPGNNWTYMFQFKDQIGTFSYFPSLKFQKAGGAFGPIRVNNRAVIQVPFPKPEAEFDLLIGDWYERSYKEVRSLMSTKTMAYNSTPDKILMNGKGAYLVPPTEGHESLNVTKGKTYRIRISNVGTTWSFNFRIQSHRMVLVETEGSYTNKITLDSLDVHVGQSYSVLVTADQTVSDYYMMASPKLFNATDVSKFGIGVLHYDNSTTPASGPLPTGPDPFDREFSINQAKSIRLNLTTGAARPNPQGSFNVHNVTLSQTFILHSSTAEIFGLPQFTVNNVSYLAPDTPLKLADQFLNGSGIYDLDKFSTNSSNVESVRGVFVATGTHKGWIELVFQNDLEDMDAWHLDGFGFFVVGFGAGKWKPESRSTYNLYDPVVRSTVQVYPGEWSAVYAYLDNPGMWNLRSQHLKNWYLGEELYVRVYDADPNPAKERPPPSNLLLCGAFAPSPPAAPPPKPSNAPSLQTAEGFHVACICIVATFLQISRGLSNFL</sequence>
<accession>A0A498JLJ3</accession>
<dbReference type="Pfam" id="PF00394">
    <property type="entry name" value="Cu-oxidase"/>
    <property type="match status" value="2"/>
</dbReference>
<feature type="chain" id="PRO_5019716487" description="Monocopper oxidase-like protein SKU5" evidence="3">
    <location>
        <begin position="28"/>
        <end position="1114"/>
    </location>
</feature>
<evidence type="ECO:0000259" key="5">
    <source>
        <dbReference type="Pfam" id="PF07731"/>
    </source>
</evidence>
<keyword evidence="8" id="KW-1185">Reference proteome</keyword>
<dbReference type="InterPro" id="IPR045087">
    <property type="entry name" value="Cu-oxidase_fam"/>
</dbReference>
<comment type="caution">
    <text evidence="7">The sequence shown here is derived from an EMBL/GenBank/DDBJ whole genome shotgun (WGS) entry which is preliminary data.</text>
</comment>
<reference evidence="7 8" key="1">
    <citation type="submission" date="2018-10" db="EMBL/GenBank/DDBJ databases">
        <title>A high-quality apple genome assembly.</title>
        <authorList>
            <person name="Hu J."/>
        </authorList>
    </citation>
    <scope>NUCLEOTIDE SEQUENCE [LARGE SCALE GENOMIC DNA]</scope>
    <source>
        <strain evidence="8">cv. HFTH1</strain>
        <tissue evidence="7">Young leaf</tissue>
    </source>
</reference>
<dbReference type="PANTHER" id="PTHR11709:SF311">
    <property type="entry name" value="MONOCOPPER OXIDASE-LIKE PROTEIN SKU5"/>
    <property type="match status" value="1"/>
</dbReference>
<dbReference type="GO" id="GO:0016491">
    <property type="term" value="F:oxidoreductase activity"/>
    <property type="evidence" value="ECO:0007669"/>
    <property type="project" value="InterPro"/>
</dbReference>
<protein>
    <recommendedName>
        <fullName evidence="9">Monocopper oxidase-like protein SKU5</fullName>
    </recommendedName>
</protein>
<dbReference type="InterPro" id="IPR008972">
    <property type="entry name" value="Cupredoxin"/>
</dbReference>
<dbReference type="STRING" id="3750.A0A498JLJ3"/>
<evidence type="ECO:0000256" key="3">
    <source>
        <dbReference type="SAM" id="SignalP"/>
    </source>
</evidence>
<feature type="domain" description="Plastocyanin-like" evidence="5">
    <location>
        <begin position="914"/>
        <end position="1048"/>
    </location>
</feature>
<keyword evidence="3" id="KW-0732">Signal</keyword>
<dbReference type="InterPro" id="IPR011707">
    <property type="entry name" value="Cu-oxidase-like_N"/>
</dbReference>
<dbReference type="PANTHER" id="PTHR11709">
    <property type="entry name" value="MULTI-COPPER OXIDASE"/>
    <property type="match status" value="1"/>
</dbReference>
<dbReference type="Gene3D" id="2.60.40.420">
    <property type="entry name" value="Cupredoxins - blue copper proteins"/>
    <property type="match status" value="6"/>
</dbReference>
<proteinExistence type="inferred from homology"/>
<evidence type="ECO:0008006" key="9">
    <source>
        <dbReference type="Google" id="ProtNLM"/>
    </source>
</evidence>
<evidence type="ECO:0000259" key="6">
    <source>
        <dbReference type="Pfam" id="PF07732"/>
    </source>
</evidence>
<dbReference type="FunFam" id="2.60.40.420:FF:000045">
    <property type="entry name" value="Laccase 2"/>
    <property type="match status" value="1"/>
</dbReference>
<feature type="domain" description="Plastocyanin-like" evidence="4">
    <location>
        <begin position="166"/>
        <end position="313"/>
    </location>
</feature>
<feature type="domain" description="Plastocyanin-like" evidence="4">
    <location>
        <begin position="683"/>
        <end position="828"/>
    </location>
</feature>
<dbReference type="InterPro" id="IPR001117">
    <property type="entry name" value="Cu-oxidase_2nd"/>
</dbReference>
<feature type="domain" description="Plastocyanin-like" evidence="6">
    <location>
        <begin position="600"/>
        <end position="667"/>
    </location>
</feature>
<feature type="domain" description="Plastocyanin-like" evidence="5">
    <location>
        <begin position="425"/>
        <end position="532"/>
    </location>
</feature>
<evidence type="ECO:0000259" key="4">
    <source>
        <dbReference type="Pfam" id="PF00394"/>
    </source>
</evidence>
<feature type="domain" description="Plastocyanin-like" evidence="6">
    <location>
        <begin position="43"/>
        <end position="150"/>
    </location>
</feature>
<dbReference type="GO" id="GO:0005507">
    <property type="term" value="F:copper ion binding"/>
    <property type="evidence" value="ECO:0007669"/>
    <property type="project" value="InterPro"/>
</dbReference>
<keyword evidence="2" id="KW-0325">Glycoprotein</keyword>
<dbReference type="EMBL" id="RDQH01000333">
    <property type="protein sequence ID" value="RXH94191.1"/>
    <property type="molecule type" value="Genomic_DNA"/>
</dbReference>
<dbReference type="Proteomes" id="UP000290289">
    <property type="component" value="Chromosome 7"/>
</dbReference>
<dbReference type="Pfam" id="PF07732">
    <property type="entry name" value="Cu-oxidase_3"/>
    <property type="match status" value="2"/>
</dbReference>
<comment type="similarity">
    <text evidence="1">Belongs to the multicopper oxidase family.</text>
</comment>